<dbReference type="AlphaFoldDB" id="A0A1R1MN30"/>
<evidence type="ECO:0000256" key="3">
    <source>
        <dbReference type="PIRSR" id="PIRSR639383-2"/>
    </source>
</evidence>
<keyword evidence="7" id="KW-1185">Reference proteome</keyword>
<name>A0A1R1MN30_9BACT</name>
<keyword evidence="1" id="KW-0547">Nucleotide-binding</keyword>
<dbReference type="InterPro" id="IPR011146">
    <property type="entry name" value="HIT-like"/>
</dbReference>
<feature type="binding site" evidence="3">
    <location>
        <position position="54"/>
    </location>
    <ligand>
        <name>substrate</name>
    </ligand>
</feature>
<dbReference type="InterPro" id="IPR039383">
    <property type="entry name" value="FHIT"/>
</dbReference>
<feature type="domain" description="HIT" evidence="5">
    <location>
        <begin position="29"/>
        <end position="137"/>
    </location>
</feature>
<dbReference type="SUPFAM" id="SSF54197">
    <property type="entry name" value="HIT-like"/>
    <property type="match status" value="1"/>
</dbReference>
<dbReference type="STRING" id="1914305.BLW93_00755"/>
<sequence>MEILWAPWRLSYVQKVTESKGSGCFICDAFNDSPENDKKNLLLHRGKKALVILNRFPYNTAHLMICPVRHTGDFETLLPEEMAEIDELLKKSIRVIRRAYNPDGFNVGLNLGKPSGGSHDTHIHYHIVPRWNGDTNFMPIIGGVKVIPQSLEETYDILKKFWSDND</sequence>
<dbReference type="EMBL" id="MOEN01000002">
    <property type="protein sequence ID" value="OMH41232.1"/>
    <property type="molecule type" value="Genomic_DNA"/>
</dbReference>
<evidence type="ECO:0000256" key="1">
    <source>
        <dbReference type="ARBA" id="ARBA00022741"/>
    </source>
</evidence>
<dbReference type="PANTHER" id="PTHR42997:SF1">
    <property type="entry name" value="AP-4-A PHOSPHORYLASE"/>
    <property type="match status" value="1"/>
</dbReference>
<evidence type="ECO:0000256" key="2">
    <source>
        <dbReference type="PIRSR" id="PIRSR639383-1"/>
    </source>
</evidence>
<organism evidence="6 7">
    <name type="scientific">Desulfurobacterium indicum</name>
    <dbReference type="NCBI Taxonomy" id="1914305"/>
    <lineage>
        <taxon>Bacteria</taxon>
        <taxon>Pseudomonadati</taxon>
        <taxon>Aquificota</taxon>
        <taxon>Aquificia</taxon>
        <taxon>Desulfurobacteriales</taxon>
        <taxon>Desulfurobacteriaceae</taxon>
        <taxon>Desulfurobacterium</taxon>
    </lineage>
</organism>
<evidence type="ECO:0000313" key="7">
    <source>
        <dbReference type="Proteomes" id="UP000187408"/>
    </source>
</evidence>
<dbReference type="RefSeq" id="WP_076712204.1">
    <property type="nucleotide sequence ID" value="NZ_MOEN01000002.1"/>
</dbReference>
<protein>
    <submittedName>
        <fullName evidence="6">HIT family hydrolase</fullName>
    </submittedName>
</protein>
<proteinExistence type="predicted"/>
<dbReference type="GO" id="GO:0000166">
    <property type="term" value="F:nucleotide binding"/>
    <property type="evidence" value="ECO:0007669"/>
    <property type="project" value="UniProtKB-KW"/>
</dbReference>
<keyword evidence="6" id="KW-0378">Hydrolase</keyword>
<dbReference type="InterPro" id="IPR036265">
    <property type="entry name" value="HIT-like_sf"/>
</dbReference>
<gene>
    <name evidence="6" type="ORF">BLW93_00755</name>
</gene>
<comment type="caution">
    <text evidence="6">The sequence shown here is derived from an EMBL/GenBank/DDBJ whole genome shotgun (WGS) entry which is preliminary data.</text>
</comment>
<feature type="active site" description="Tele-AMP-histidine intermediate" evidence="2">
    <location>
        <position position="124"/>
    </location>
</feature>
<dbReference type="CDD" id="cd01275">
    <property type="entry name" value="FHIT"/>
    <property type="match status" value="1"/>
</dbReference>
<accession>A0A1R1MN30</accession>
<dbReference type="Pfam" id="PF01230">
    <property type="entry name" value="HIT"/>
    <property type="match status" value="1"/>
</dbReference>
<dbReference type="InterPro" id="IPR052908">
    <property type="entry name" value="AP-4-A_phosphorylase"/>
</dbReference>
<evidence type="ECO:0000259" key="5">
    <source>
        <dbReference type="PROSITE" id="PS51084"/>
    </source>
</evidence>
<reference evidence="6 7" key="1">
    <citation type="submission" date="2016-10" db="EMBL/GenBank/DDBJ databases">
        <title>Genome sequence of a sulfur-reducing bacterium Desulfurobacterium indicum K6013.</title>
        <authorList>
            <person name="Cao J."/>
            <person name="Shao Z."/>
            <person name="Alain K."/>
            <person name="Jebbar M."/>
        </authorList>
    </citation>
    <scope>NUCLEOTIDE SEQUENCE [LARGE SCALE GENOMIC DNA]</scope>
    <source>
        <strain evidence="6 7">K6013</strain>
    </source>
</reference>
<dbReference type="OrthoDB" id="9784774at2"/>
<feature type="short sequence motif" description="Histidine triad motif" evidence="4">
    <location>
        <begin position="122"/>
        <end position="126"/>
    </location>
</feature>
<dbReference type="Proteomes" id="UP000187408">
    <property type="component" value="Unassembled WGS sequence"/>
</dbReference>
<dbReference type="PANTHER" id="PTHR42997">
    <property type="entry name" value="HIT FAMILY HYDROLASE"/>
    <property type="match status" value="1"/>
</dbReference>
<feature type="binding site" evidence="3">
    <location>
        <position position="126"/>
    </location>
    <ligand>
        <name>substrate</name>
    </ligand>
</feature>
<dbReference type="GO" id="GO:0016787">
    <property type="term" value="F:hydrolase activity"/>
    <property type="evidence" value="ECO:0007669"/>
    <property type="project" value="UniProtKB-KW"/>
</dbReference>
<evidence type="ECO:0000256" key="4">
    <source>
        <dbReference type="PROSITE-ProRule" id="PRU00464"/>
    </source>
</evidence>
<dbReference type="Gene3D" id="3.30.428.10">
    <property type="entry name" value="HIT-like"/>
    <property type="match status" value="1"/>
</dbReference>
<evidence type="ECO:0000313" key="6">
    <source>
        <dbReference type="EMBL" id="OMH41232.1"/>
    </source>
</evidence>
<dbReference type="PROSITE" id="PS51084">
    <property type="entry name" value="HIT_2"/>
    <property type="match status" value="1"/>
</dbReference>